<dbReference type="PATRIC" id="fig|1838286.3.peg.3269"/>
<dbReference type="AlphaFoldDB" id="A0A1D8AZ31"/>
<protein>
    <submittedName>
        <fullName evidence="3">Glucose 1-dehydrogenase 1</fullName>
        <ecNumber evidence="3">1.1.1.47</ecNumber>
    </submittedName>
</protein>
<dbReference type="PANTHER" id="PTHR43639:SF1">
    <property type="entry name" value="SHORT-CHAIN DEHYDROGENASE_REDUCTASE FAMILY PROTEIN"/>
    <property type="match status" value="1"/>
</dbReference>
<evidence type="ECO:0000313" key="3">
    <source>
        <dbReference type="EMBL" id="AOS46135.1"/>
    </source>
</evidence>
<dbReference type="SUPFAM" id="SSF51735">
    <property type="entry name" value="NAD(P)-binding Rossmann-fold domains"/>
    <property type="match status" value="1"/>
</dbReference>
<dbReference type="KEGG" id="obg:Verru16b_03231"/>
<dbReference type="PRINTS" id="PR00081">
    <property type="entry name" value="GDHRDH"/>
</dbReference>
<dbReference type="InterPro" id="IPR036291">
    <property type="entry name" value="NAD(P)-bd_dom_sf"/>
</dbReference>
<evidence type="ECO:0000256" key="2">
    <source>
        <dbReference type="ARBA" id="ARBA00023002"/>
    </source>
</evidence>
<dbReference type="InterPro" id="IPR002347">
    <property type="entry name" value="SDR_fam"/>
</dbReference>
<dbReference type="Proteomes" id="UP000095228">
    <property type="component" value="Chromosome"/>
</dbReference>
<accession>A0A1D8AZ31</accession>
<dbReference type="EMBL" id="CP016094">
    <property type="protein sequence ID" value="AOS46135.1"/>
    <property type="molecule type" value="Genomic_DNA"/>
</dbReference>
<dbReference type="GO" id="GO:0047936">
    <property type="term" value="F:glucose 1-dehydrogenase [NAD(P)+] activity"/>
    <property type="evidence" value="ECO:0007669"/>
    <property type="project" value="UniProtKB-EC"/>
</dbReference>
<dbReference type="PANTHER" id="PTHR43639">
    <property type="entry name" value="OXIDOREDUCTASE, SHORT-CHAIN DEHYDROGENASE/REDUCTASE FAMILY (AFU_ORTHOLOGUE AFUA_5G02870)"/>
    <property type="match status" value="1"/>
</dbReference>
<name>A0A1D8AZ31_9BACT</name>
<keyword evidence="4" id="KW-1185">Reference proteome</keyword>
<dbReference type="RefSeq" id="WP_083270421.1">
    <property type="nucleotide sequence ID" value="NZ_CP016094.1"/>
</dbReference>
<sequence>MKVAQTVHPVLIVTGGSGGIGSAIATMAAMRGYKICVHYHRNQKAAVALVKRLAKTGAVAIAVRADISVMADVVRMFKTVDRKLGRVSALVNNAGTLERQCRVDSLEPARLQRIFAINTFGAFYCSKEAVCRMSTKLGGRGGAIVNVSSGAVASGAPNEYVDYAASKGALDVLTRGLSREVASEGIRVNTVRPGHIHTPIHSLGGEPNRISRLETTIPMGRGGSPEEVAQAVLWLLSPESSYVTGACLDVSGGK</sequence>
<comment type="similarity">
    <text evidence="1">Belongs to the short-chain dehydrogenases/reductases (SDR) family.</text>
</comment>
<evidence type="ECO:0000256" key="1">
    <source>
        <dbReference type="ARBA" id="ARBA00006484"/>
    </source>
</evidence>
<dbReference type="OrthoDB" id="9803333at2"/>
<dbReference type="STRING" id="1838286.Verru16b_03231"/>
<dbReference type="FunFam" id="3.40.50.720:FF:000084">
    <property type="entry name" value="Short-chain dehydrogenase reductase"/>
    <property type="match status" value="1"/>
</dbReference>
<evidence type="ECO:0000313" key="4">
    <source>
        <dbReference type="Proteomes" id="UP000095228"/>
    </source>
</evidence>
<dbReference type="Gene3D" id="3.40.50.720">
    <property type="entry name" value="NAD(P)-binding Rossmann-like Domain"/>
    <property type="match status" value="1"/>
</dbReference>
<organism evidence="3 4">
    <name type="scientific">Lacunisphaera limnophila</name>
    <dbReference type="NCBI Taxonomy" id="1838286"/>
    <lineage>
        <taxon>Bacteria</taxon>
        <taxon>Pseudomonadati</taxon>
        <taxon>Verrucomicrobiota</taxon>
        <taxon>Opitutia</taxon>
        <taxon>Opitutales</taxon>
        <taxon>Opitutaceae</taxon>
        <taxon>Lacunisphaera</taxon>
    </lineage>
</organism>
<dbReference type="PRINTS" id="PR00080">
    <property type="entry name" value="SDRFAMILY"/>
</dbReference>
<keyword evidence="2 3" id="KW-0560">Oxidoreductase</keyword>
<dbReference type="CDD" id="cd05233">
    <property type="entry name" value="SDR_c"/>
    <property type="match status" value="1"/>
</dbReference>
<reference evidence="3 4" key="1">
    <citation type="submission" date="2016-06" db="EMBL/GenBank/DDBJ databases">
        <title>Three novel species with peptidoglycan cell walls form the new genus Lacunisphaera gen. nov. in the family Opitutaceae of the verrucomicrobial subdivision 4.</title>
        <authorList>
            <person name="Rast P."/>
            <person name="Gloeckner I."/>
            <person name="Jogler M."/>
            <person name="Boedeker C."/>
            <person name="Jeske O."/>
            <person name="Wiegand S."/>
            <person name="Reinhardt R."/>
            <person name="Schumann P."/>
            <person name="Rohde M."/>
            <person name="Spring S."/>
            <person name="Gloeckner F.O."/>
            <person name="Jogler C."/>
        </authorList>
    </citation>
    <scope>NUCLEOTIDE SEQUENCE [LARGE SCALE GENOMIC DNA]</scope>
    <source>
        <strain evidence="3 4">IG16b</strain>
    </source>
</reference>
<dbReference type="Pfam" id="PF13561">
    <property type="entry name" value="adh_short_C2"/>
    <property type="match status" value="1"/>
</dbReference>
<proteinExistence type="inferred from homology"/>
<dbReference type="EC" id="1.1.1.47" evidence="3"/>
<gene>
    <name evidence="3" type="primary">gdhI</name>
    <name evidence="3" type="ORF">Verru16b_03231</name>
</gene>